<keyword evidence="1" id="KW-0472">Membrane</keyword>
<evidence type="ECO:0000313" key="2">
    <source>
        <dbReference type="EMBL" id="QAT82122.1"/>
    </source>
</evidence>
<dbReference type="Proteomes" id="UP000288758">
    <property type="component" value="Chromosome"/>
</dbReference>
<dbReference type="RefSeq" id="WP_128794505.1">
    <property type="nucleotide sequence ID" value="NZ_CP034669.1"/>
</dbReference>
<feature type="transmembrane region" description="Helical" evidence="1">
    <location>
        <begin position="34"/>
        <end position="57"/>
    </location>
</feature>
<evidence type="ECO:0000313" key="3">
    <source>
        <dbReference type="Proteomes" id="UP000288758"/>
    </source>
</evidence>
<proteinExistence type="predicted"/>
<accession>A0A410RJK6</accession>
<sequence>MQSTPSWAWVVFWALLLALWRGPHFLVKYQGRRLATPLLSVAIIVAVIGGAVGASLAHRRSVRQVEA</sequence>
<keyword evidence="1" id="KW-1133">Transmembrane helix</keyword>
<dbReference type="EMBL" id="CP034669">
    <property type="protein sequence ID" value="QAT82122.1"/>
    <property type="molecule type" value="Genomic_DNA"/>
</dbReference>
<dbReference type="AlphaFoldDB" id="A0A410RJK6"/>
<evidence type="ECO:0000256" key="1">
    <source>
        <dbReference type="SAM" id="Phobius"/>
    </source>
</evidence>
<name>A0A410RJK6_CORCK</name>
<gene>
    <name evidence="2" type="primary">ygjT</name>
    <name evidence="2" type="ORF">EJ065_0515</name>
</gene>
<feature type="transmembrane region" description="Helical" evidence="1">
    <location>
        <begin position="6"/>
        <end position="22"/>
    </location>
</feature>
<organism evidence="2 3">
    <name type="scientific">Corallococcus coralloides</name>
    <name type="common">Myxococcus coralloides</name>
    <dbReference type="NCBI Taxonomy" id="184914"/>
    <lineage>
        <taxon>Bacteria</taxon>
        <taxon>Pseudomonadati</taxon>
        <taxon>Myxococcota</taxon>
        <taxon>Myxococcia</taxon>
        <taxon>Myxococcales</taxon>
        <taxon>Cystobacterineae</taxon>
        <taxon>Myxococcaceae</taxon>
        <taxon>Corallococcus</taxon>
    </lineage>
</organism>
<protein>
    <submittedName>
        <fullName evidence="2">Integral membrane protein TerC</fullName>
    </submittedName>
</protein>
<keyword evidence="1" id="KW-0812">Transmembrane</keyword>
<reference evidence="2 3" key="1">
    <citation type="submission" date="2018-12" db="EMBL/GenBank/DDBJ databases">
        <title>Complete Genome Sequence of the Corallopyronin A producing Myxobacterium Corallococcus coralloides B035.</title>
        <authorList>
            <person name="Bouhired S.M."/>
            <person name="Rupp O."/>
            <person name="Blom J."/>
            <person name="Schaeberle T.F."/>
            <person name="Kehraus S."/>
            <person name="Schiefer A."/>
            <person name="Pfarr K."/>
            <person name="Goesmann A."/>
            <person name="Hoerauf A."/>
            <person name="Koenig G.M."/>
        </authorList>
    </citation>
    <scope>NUCLEOTIDE SEQUENCE [LARGE SCALE GENOMIC DNA]</scope>
    <source>
        <strain evidence="2 3">B035</strain>
    </source>
</reference>